<gene>
    <name evidence="1" type="ORF">GOP47_0006715</name>
</gene>
<organism evidence="1 2">
    <name type="scientific">Adiantum capillus-veneris</name>
    <name type="common">Maidenhair fern</name>
    <dbReference type="NCBI Taxonomy" id="13818"/>
    <lineage>
        <taxon>Eukaryota</taxon>
        <taxon>Viridiplantae</taxon>
        <taxon>Streptophyta</taxon>
        <taxon>Embryophyta</taxon>
        <taxon>Tracheophyta</taxon>
        <taxon>Polypodiopsida</taxon>
        <taxon>Polypodiidae</taxon>
        <taxon>Polypodiales</taxon>
        <taxon>Pteridineae</taxon>
        <taxon>Pteridaceae</taxon>
        <taxon>Vittarioideae</taxon>
        <taxon>Adiantum</taxon>
    </lineage>
</organism>
<evidence type="ECO:0000313" key="2">
    <source>
        <dbReference type="Proteomes" id="UP000886520"/>
    </source>
</evidence>
<comment type="caution">
    <text evidence="1">The sequence shown here is derived from an EMBL/GenBank/DDBJ whole genome shotgun (WGS) entry which is preliminary data.</text>
</comment>
<accession>A0A9D4ZKP3</accession>
<dbReference type="EMBL" id="JABFUD020000006">
    <property type="protein sequence ID" value="KAI5079044.1"/>
    <property type="molecule type" value="Genomic_DNA"/>
</dbReference>
<proteinExistence type="predicted"/>
<dbReference type="Proteomes" id="UP000886520">
    <property type="component" value="Chromosome 6"/>
</dbReference>
<sequence>MLHGRLDIGGDLVRIRDGESFQACLVFSFLSSSPVAVDRPTLIVHRRQRRRRRCCLQAWYFQLRRWCLQAWYRLLQRQCCLQADTDIHDVNDGNVFKLGTFRMSDLFMRIALDPDHPASTIIEELVLI</sequence>
<dbReference type="AlphaFoldDB" id="A0A9D4ZKP3"/>
<protein>
    <submittedName>
        <fullName evidence="1">Uncharacterized protein</fullName>
    </submittedName>
</protein>
<evidence type="ECO:0000313" key="1">
    <source>
        <dbReference type="EMBL" id="KAI5079044.1"/>
    </source>
</evidence>
<name>A0A9D4ZKP3_ADICA</name>
<keyword evidence="2" id="KW-1185">Reference proteome</keyword>
<reference evidence="1" key="1">
    <citation type="submission" date="2021-01" db="EMBL/GenBank/DDBJ databases">
        <title>Adiantum capillus-veneris genome.</title>
        <authorList>
            <person name="Fang Y."/>
            <person name="Liao Q."/>
        </authorList>
    </citation>
    <scope>NUCLEOTIDE SEQUENCE</scope>
    <source>
        <strain evidence="1">H3</strain>
        <tissue evidence="1">Leaf</tissue>
    </source>
</reference>